<accession>A0AAQ3SH18</accession>
<protein>
    <submittedName>
        <fullName evidence="1">Uncharacterized protein</fullName>
    </submittedName>
</protein>
<reference evidence="1 2" key="1">
    <citation type="submission" date="2024-02" db="EMBL/GenBank/DDBJ databases">
        <title>High-quality chromosome-scale genome assembly of Pensacola bahiagrass (Paspalum notatum Flugge var. saurae).</title>
        <authorList>
            <person name="Vega J.M."/>
            <person name="Podio M."/>
            <person name="Orjuela J."/>
            <person name="Siena L.A."/>
            <person name="Pessino S.C."/>
            <person name="Combes M.C."/>
            <person name="Mariac C."/>
            <person name="Albertini E."/>
            <person name="Pupilli F."/>
            <person name="Ortiz J.P.A."/>
            <person name="Leblanc O."/>
        </authorList>
    </citation>
    <scope>NUCLEOTIDE SEQUENCE [LARGE SCALE GENOMIC DNA]</scope>
    <source>
        <strain evidence="1">R1</strain>
        <tissue evidence="1">Leaf</tissue>
    </source>
</reference>
<dbReference type="AlphaFoldDB" id="A0AAQ3SH18"/>
<proteinExistence type="predicted"/>
<sequence>MVGRSVAFSCTQSKAMLMHLIISGNKNTKAVHVGFDGKKTLRSVLRSHIATEKMYSVSFVLNIFASPKSEILGFISRSNRILPALRSL</sequence>
<organism evidence="1 2">
    <name type="scientific">Paspalum notatum var. saurae</name>
    <dbReference type="NCBI Taxonomy" id="547442"/>
    <lineage>
        <taxon>Eukaryota</taxon>
        <taxon>Viridiplantae</taxon>
        <taxon>Streptophyta</taxon>
        <taxon>Embryophyta</taxon>
        <taxon>Tracheophyta</taxon>
        <taxon>Spermatophyta</taxon>
        <taxon>Magnoliopsida</taxon>
        <taxon>Liliopsida</taxon>
        <taxon>Poales</taxon>
        <taxon>Poaceae</taxon>
        <taxon>PACMAD clade</taxon>
        <taxon>Panicoideae</taxon>
        <taxon>Andropogonodae</taxon>
        <taxon>Paspaleae</taxon>
        <taxon>Paspalinae</taxon>
        <taxon>Paspalum</taxon>
    </lineage>
</organism>
<evidence type="ECO:0000313" key="1">
    <source>
        <dbReference type="EMBL" id="WVZ50657.1"/>
    </source>
</evidence>
<keyword evidence="2" id="KW-1185">Reference proteome</keyword>
<gene>
    <name evidence="1" type="ORF">U9M48_001890</name>
</gene>
<evidence type="ECO:0000313" key="2">
    <source>
        <dbReference type="Proteomes" id="UP001341281"/>
    </source>
</evidence>
<name>A0AAQ3SH18_PASNO</name>
<dbReference type="Proteomes" id="UP001341281">
    <property type="component" value="Chromosome 01"/>
</dbReference>
<dbReference type="EMBL" id="CP144745">
    <property type="protein sequence ID" value="WVZ50657.1"/>
    <property type="molecule type" value="Genomic_DNA"/>
</dbReference>